<evidence type="ECO:0000256" key="1">
    <source>
        <dbReference type="ARBA" id="ARBA00022448"/>
    </source>
</evidence>
<reference evidence="6" key="1">
    <citation type="journal article" date="2020" name="mSystems">
        <title>Genome- and Community-Level Interaction Insights into Carbon Utilization and Element Cycling Functions of Hydrothermarchaeota in Hydrothermal Sediment.</title>
        <authorList>
            <person name="Zhou Z."/>
            <person name="Liu Y."/>
            <person name="Xu W."/>
            <person name="Pan J."/>
            <person name="Luo Z.H."/>
            <person name="Li M."/>
        </authorList>
    </citation>
    <scope>NUCLEOTIDE SEQUENCE [LARGE SCALE GENOMIC DNA]</scope>
    <source>
        <strain evidence="6">SpSt-477</strain>
    </source>
</reference>
<evidence type="ECO:0000313" key="6">
    <source>
        <dbReference type="EMBL" id="HGU33641.1"/>
    </source>
</evidence>
<dbReference type="PANTHER" id="PTHR43423">
    <property type="entry name" value="ABC TRANSPORTER I FAMILY MEMBER 17"/>
    <property type="match status" value="1"/>
</dbReference>
<evidence type="ECO:0000256" key="2">
    <source>
        <dbReference type="ARBA" id="ARBA00022592"/>
    </source>
</evidence>
<comment type="caution">
    <text evidence="6">The sequence shown here is derived from an EMBL/GenBank/DDBJ whole genome shotgun (WGS) entry which is preliminary data.</text>
</comment>
<dbReference type="PROSITE" id="PS00211">
    <property type="entry name" value="ABC_TRANSPORTER_1"/>
    <property type="match status" value="1"/>
</dbReference>
<dbReference type="CDD" id="cd03260">
    <property type="entry name" value="ABC_PstB_phosphate_transporter"/>
    <property type="match status" value="1"/>
</dbReference>
<name>A0A7C4RTC9_9BACT</name>
<dbReference type="InterPro" id="IPR005670">
    <property type="entry name" value="PstB-like"/>
</dbReference>
<accession>A0A7C4RTC9</accession>
<dbReference type="PROSITE" id="PS50893">
    <property type="entry name" value="ABC_TRANSPORTER_2"/>
    <property type="match status" value="1"/>
</dbReference>
<dbReference type="InterPro" id="IPR027417">
    <property type="entry name" value="P-loop_NTPase"/>
</dbReference>
<dbReference type="EMBL" id="DSUH01000286">
    <property type="protein sequence ID" value="HGU33641.1"/>
    <property type="molecule type" value="Genomic_DNA"/>
</dbReference>
<evidence type="ECO:0000256" key="4">
    <source>
        <dbReference type="ARBA" id="ARBA00022840"/>
    </source>
</evidence>
<keyword evidence="2" id="KW-0592">Phosphate transport</keyword>
<keyword evidence="4 6" id="KW-0067">ATP-binding</keyword>
<dbReference type="AlphaFoldDB" id="A0A7C4RTC9"/>
<dbReference type="GO" id="GO:0005524">
    <property type="term" value="F:ATP binding"/>
    <property type="evidence" value="ECO:0007669"/>
    <property type="project" value="UniProtKB-KW"/>
</dbReference>
<organism evidence="6">
    <name type="scientific">Desulfatirhabdium butyrativorans</name>
    <dbReference type="NCBI Taxonomy" id="340467"/>
    <lineage>
        <taxon>Bacteria</taxon>
        <taxon>Pseudomonadati</taxon>
        <taxon>Thermodesulfobacteriota</taxon>
        <taxon>Desulfobacteria</taxon>
        <taxon>Desulfobacterales</taxon>
        <taxon>Desulfatirhabdiaceae</taxon>
        <taxon>Desulfatirhabdium</taxon>
    </lineage>
</organism>
<feature type="domain" description="ABC transporter" evidence="5">
    <location>
        <begin position="13"/>
        <end position="258"/>
    </location>
</feature>
<keyword evidence="3" id="KW-0547">Nucleotide-binding</keyword>
<keyword evidence="1" id="KW-0813">Transport</keyword>
<dbReference type="GO" id="GO:0016020">
    <property type="term" value="C:membrane"/>
    <property type="evidence" value="ECO:0007669"/>
    <property type="project" value="InterPro"/>
</dbReference>
<protein>
    <submittedName>
        <fullName evidence="6">Phosphate ABC transporter ATP-binding protein</fullName>
    </submittedName>
</protein>
<dbReference type="GO" id="GO:0005315">
    <property type="term" value="F:phosphate transmembrane transporter activity"/>
    <property type="evidence" value="ECO:0007669"/>
    <property type="project" value="InterPro"/>
</dbReference>
<dbReference type="Gene3D" id="3.40.50.300">
    <property type="entry name" value="P-loop containing nucleotide triphosphate hydrolases"/>
    <property type="match status" value="1"/>
</dbReference>
<dbReference type="GO" id="GO:0016887">
    <property type="term" value="F:ATP hydrolysis activity"/>
    <property type="evidence" value="ECO:0007669"/>
    <property type="project" value="InterPro"/>
</dbReference>
<evidence type="ECO:0000256" key="3">
    <source>
        <dbReference type="ARBA" id="ARBA00022741"/>
    </source>
</evidence>
<dbReference type="SUPFAM" id="SSF52540">
    <property type="entry name" value="P-loop containing nucleoside triphosphate hydrolases"/>
    <property type="match status" value="1"/>
</dbReference>
<dbReference type="InterPro" id="IPR017871">
    <property type="entry name" value="ABC_transporter-like_CS"/>
</dbReference>
<evidence type="ECO:0000259" key="5">
    <source>
        <dbReference type="PROSITE" id="PS50893"/>
    </source>
</evidence>
<proteinExistence type="predicted"/>
<dbReference type="SMART" id="SM00382">
    <property type="entry name" value="AAA"/>
    <property type="match status" value="1"/>
</dbReference>
<dbReference type="Pfam" id="PF00005">
    <property type="entry name" value="ABC_tran"/>
    <property type="match status" value="1"/>
</dbReference>
<dbReference type="PANTHER" id="PTHR43423:SF1">
    <property type="entry name" value="ABC TRANSPORTER I FAMILY MEMBER 17"/>
    <property type="match status" value="1"/>
</dbReference>
<dbReference type="GO" id="GO:0035435">
    <property type="term" value="P:phosphate ion transmembrane transport"/>
    <property type="evidence" value="ECO:0007669"/>
    <property type="project" value="InterPro"/>
</dbReference>
<sequence length="259" mass="29268">MEQRMKEDAPPDIRIDALCVRIGARDVLCGIDLSLRKGELVVVVGPSGSGKTTLLRAINRLNESFPDCTTRGSVRMKLGDRIVDIYGGDLSLPEIRRRVGMVFQTPAILPFSIEKNIALPLRVALGLKPRDIERRMEHALLDVGLWDEVKDRLKSPARMLSGGQQQRLCLARTIALEPDVLLLDEPTASLDFRAAARIEQWMIDHRDRYTILAVSHSLGQTRRMADRVCVLKDGRIVEMLEREHIVDAEGYYGRMEKLF</sequence>
<gene>
    <name evidence="6" type="ORF">ENS29_12415</name>
</gene>
<dbReference type="InterPro" id="IPR003593">
    <property type="entry name" value="AAA+_ATPase"/>
</dbReference>
<dbReference type="InterPro" id="IPR003439">
    <property type="entry name" value="ABC_transporter-like_ATP-bd"/>
</dbReference>